<feature type="region of interest" description="Disordered" evidence="5">
    <location>
        <begin position="119"/>
        <end position="139"/>
    </location>
</feature>
<evidence type="ECO:0000256" key="5">
    <source>
        <dbReference type="SAM" id="MobiDB-lite"/>
    </source>
</evidence>
<reference evidence="8" key="1">
    <citation type="submission" date="2016-10" db="EMBL/GenBank/DDBJ databases">
        <authorList>
            <person name="Varghese N."/>
            <person name="Submissions S."/>
        </authorList>
    </citation>
    <scope>NUCLEOTIDE SEQUENCE [LARGE SCALE GENOMIC DNA]</scope>
    <source>
        <strain evidence="8">CGMCC 1.7738</strain>
    </source>
</reference>
<keyword evidence="7" id="KW-0560">Oxidoreductase</keyword>
<evidence type="ECO:0000256" key="3">
    <source>
        <dbReference type="ARBA" id="ARBA00023004"/>
    </source>
</evidence>
<sequence>MNEPTRVTELSELSAGESVLITVRDADGSEEEVIVVRTDECVAGWKNFCQHETDQRLDRGFGAAIRDGDIVCPKHGSMFDGCTGYCDNGEASESTLVAVDVDVRDDVVYLTDDECEYLHEGGIDDDDDDMPSSSSHLTF</sequence>
<organism evidence="7 8">
    <name type="scientific">Halogranum rubrum</name>
    <dbReference type="NCBI Taxonomy" id="553466"/>
    <lineage>
        <taxon>Archaea</taxon>
        <taxon>Methanobacteriati</taxon>
        <taxon>Methanobacteriota</taxon>
        <taxon>Stenosarchaea group</taxon>
        <taxon>Halobacteria</taxon>
        <taxon>Halobacteriales</taxon>
        <taxon>Haloferacaceae</taxon>
    </lineage>
</organism>
<dbReference type="AlphaFoldDB" id="A0A1I4JIV8"/>
<dbReference type="EMBL" id="FOTC01000011">
    <property type="protein sequence ID" value="SFL66444.1"/>
    <property type="molecule type" value="Genomic_DNA"/>
</dbReference>
<dbReference type="GO" id="GO:0051537">
    <property type="term" value="F:2 iron, 2 sulfur cluster binding"/>
    <property type="evidence" value="ECO:0007669"/>
    <property type="project" value="UniProtKB-KW"/>
</dbReference>
<keyword evidence="4" id="KW-0411">Iron-sulfur</keyword>
<accession>A0A1I4JIV8</accession>
<dbReference type="SUPFAM" id="SSF50022">
    <property type="entry name" value="ISP domain"/>
    <property type="match status" value="1"/>
</dbReference>
<dbReference type="STRING" id="553466.SAMN04487950_4541"/>
<keyword evidence="2" id="KW-0479">Metal-binding</keyword>
<keyword evidence="8" id="KW-1185">Reference proteome</keyword>
<protein>
    <submittedName>
        <fullName evidence="7">Ferredoxin subunit of nitrite reductase or a ring-hydroxylating dioxygenase</fullName>
    </submittedName>
</protein>
<dbReference type="GO" id="GO:0046872">
    <property type="term" value="F:metal ion binding"/>
    <property type="evidence" value="ECO:0007669"/>
    <property type="project" value="UniProtKB-KW"/>
</dbReference>
<name>A0A1I4JIV8_9EURY</name>
<proteinExistence type="predicted"/>
<dbReference type="GO" id="GO:0051213">
    <property type="term" value="F:dioxygenase activity"/>
    <property type="evidence" value="ECO:0007669"/>
    <property type="project" value="UniProtKB-KW"/>
</dbReference>
<gene>
    <name evidence="7" type="ORF">SAMN04487950_4541</name>
</gene>
<evidence type="ECO:0000259" key="6">
    <source>
        <dbReference type="PROSITE" id="PS51296"/>
    </source>
</evidence>
<keyword evidence="3" id="KW-0408">Iron</keyword>
<dbReference type="InterPro" id="IPR017941">
    <property type="entry name" value="Rieske_2Fe-2S"/>
</dbReference>
<evidence type="ECO:0000313" key="7">
    <source>
        <dbReference type="EMBL" id="SFL66444.1"/>
    </source>
</evidence>
<evidence type="ECO:0000313" key="8">
    <source>
        <dbReference type="Proteomes" id="UP000199607"/>
    </source>
</evidence>
<evidence type="ECO:0000256" key="2">
    <source>
        <dbReference type="ARBA" id="ARBA00022723"/>
    </source>
</evidence>
<evidence type="ECO:0000256" key="1">
    <source>
        <dbReference type="ARBA" id="ARBA00022714"/>
    </source>
</evidence>
<dbReference type="Pfam" id="PF00355">
    <property type="entry name" value="Rieske"/>
    <property type="match status" value="1"/>
</dbReference>
<dbReference type="Proteomes" id="UP000199607">
    <property type="component" value="Unassembled WGS sequence"/>
</dbReference>
<dbReference type="PROSITE" id="PS51296">
    <property type="entry name" value="RIESKE"/>
    <property type="match status" value="1"/>
</dbReference>
<dbReference type="RefSeq" id="WP_089872725.1">
    <property type="nucleotide sequence ID" value="NZ_FOTC01000011.1"/>
</dbReference>
<dbReference type="Gene3D" id="2.102.10.10">
    <property type="entry name" value="Rieske [2Fe-2S] iron-sulphur domain"/>
    <property type="match status" value="1"/>
</dbReference>
<keyword evidence="1" id="KW-0001">2Fe-2S</keyword>
<keyword evidence="7" id="KW-0223">Dioxygenase</keyword>
<feature type="domain" description="Rieske" evidence="6">
    <location>
        <begin position="5"/>
        <end position="110"/>
    </location>
</feature>
<evidence type="ECO:0000256" key="4">
    <source>
        <dbReference type="ARBA" id="ARBA00023014"/>
    </source>
</evidence>
<dbReference type="InterPro" id="IPR036922">
    <property type="entry name" value="Rieske_2Fe-2S_sf"/>
</dbReference>